<dbReference type="Pfam" id="PF03514">
    <property type="entry name" value="GRAS"/>
    <property type="match status" value="1"/>
</dbReference>
<accession>A0A5N6QTL5</accession>
<evidence type="ECO:0000256" key="3">
    <source>
        <dbReference type="ARBA" id="ARBA00023163"/>
    </source>
</evidence>
<keyword evidence="7" id="KW-1185">Reference proteome</keyword>
<dbReference type="PANTHER" id="PTHR31636">
    <property type="entry name" value="OSJNBA0084A10.13 PROTEIN-RELATED"/>
    <property type="match status" value="1"/>
</dbReference>
<keyword evidence="3" id="KW-0804">Transcription</keyword>
<dbReference type="Proteomes" id="UP000327013">
    <property type="component" value="Chromosome 2"/>
</dbReference>
<evidence type="ECO:0000256" key="4">
    <source>
        <dbReference type="ARBA" id="ARBA00023242"/>
    </source>
</evidence>
<dbReference type="AlphaFoldDB" id="A0A5N6QTL5"/>
<dbReference type="PROSITE" id="PS50985">
    <property type="entry name" value="GRAS"/>
    <property type="match status" value="1"/>
</dbReference>
<comment type="subcellular location">
    <subcellularLocation>
        <location evidence="1">Nucleus</location>
    </subcellularLocation>
</comment>
<comment type="caution">
    <text evidence="5">Lacks conserved residue(s) required for the propagation of feature annotation.</text>
</comment>
<reference evidence="6 7" key="1">
    <citation type="submission" date="2019-06" db="EMBL/GenBank/DDBJ databases">
        <title>A chromosomal-level reference genome of Carpinus fangiana (Coryloideae, Betulaceae).</title>
        <authorList>
            <person name="Yang X."/>
            <person name="Wang Z."/>
            <person name="Zhang L."/>
            <person name="Hao G."/>
            <person name="Liu J."/>
            <person name="Yang Y."/>
        </authorList>
    </citation>
    <scope>NUCLEOTIDE SEQUENCE [LARGE SCALE GENOMIC DNA]</scope>
    <source>
        <strain evidence="6">Cfa_2016G</strain>
        <tissue evidence="6">Leaf</tissue>
    </source>
</reference>
<gene>
    <name evidence="6" type="ORF">FH972_005789</name>
</gene>
<keyword evidence="2" id="KW-0805">Transcription regulation</keyword>
<name>A0A5N6QTL5_9ROSI</name>
<proteinExistence type="inferred from homology"/>
<feature type="region of interest" description="SAW" evidence="5">
    <location>
        <begin position="82"/>
        <end position="86"/>
    </location>
</feature>
<keyword evidence="4" id="KW-0539">Nucleus</keyword>
<evidence type="ECO:0000256" key="2">
    <source>
        <dbReference type="ARBA" id="ARBA00023015"/>
    </source>
</evidence>
<dbReference type="InterPro" id="IPR005202">
    <property type="entry name" value="TF_GRAS"/>
</dbReference>
<dbReference type="GO" id="GO:0005634">
    <property type="term" value="C:nucleus"/>
    <property type="evidence" value="ECO:0007669"/>
    <property type="project" value="UniProtKB-SubCell"/>
</dbReference>
<dbReference type="OrthoDB" id="1731588at2759"/>
<comment type="similarity">
    <text evidence="5">Belongs to the GRAS family.</text>
</comment>
<evidence type="ECO:0000313" key="7">
    <source>
        <dbReference type="Proteomes" id="UP000327013"/>
    </source>
</evidence>
<evidence type="ECO:0000256" key="1">
    <source>
        <dbReference type="ARBA" id="ARBA00004123"/>
    </source>
</evidence>
<organism evidence="6 7">
    <name type="scientific">Carpinus fangiana</name>
    <dbReference type="NCBI Taxonomy" id="176857"/>
    <lineage>
        <taxon>Eukaryota</taxon>
        <taxon>Viridiplantae</taxon>
        <taxon>Streptophyta</taxon>
        <taxon>Embryophyta</taxon>
        <taxon>Tracheophyta</taxon>
        <taxon>Spermatophyta</taxon>
        <taxon>Magnoliopsida</taxon>
        <taxon>eudicotyledons</taxon>
        <taxon>Gunneridae</taxon>
        <taxon>Pentapetalae</taxon>
        <taxon>rosids</taxon>
        <taxon>fabids</taxon>
        <taxon>Fagales</taxon>
        <taxon>Betulaceae</taxon>
        <taxon>Carpinus</taxon>
    </lineage>
</organism>
<evidence type="ECO:0000256" key="5">
    <source>
        <dbReference type="PROSITE-ProRule" id="PRU01191"/>
    </source>
</evidence>
<evidence type="ECO:0000313" key="6">
    <source>
        <dbReference type="EMBL" id="KAE8009349.1"/>
    </source>
</evidence>
<dbReference type="EMBL" id="CM017322">
    <property type="protein sequence ID" value="KAE8009349.1"/>
    <property type="molecule type" value="Genomic_DNA"/>
</dbReference>
<sequence length="86" mass="9932">MVSRPGCLENLMRVIRNLNPSMMVVVEVEANHNSPSFVNRFIEALFYFSVLYDNLQSCMKQYEEERMRIEGFLGGQIRNIVAEEGA</sequence>
<protein>
    <submittedName>
        <fullName evidence="6">Uncharacterized protein</fullName>
    </submittedName>
</protein>